<feature type="region of interest" description="Disordered" evidence="1">
    <location>
        <begin position="1"/>
        <end position="21"/>
    </location>
</feature>
<reference evidence="2 3" key="1">
    <citation type="journal article" date="2014" name="Nat. Commun.">
        <title>Klebsormidium flaccidum genome reveals primary factors for plant terrestrial adaptation.</title>
        <authorList>
            <person name="Hori K."/>
            <person name="Maruyama F."/>
            <person name="Fujisawa T."/>
            <person name="Togashi T."/>
            <person name="Yamamoto N."/>
            <person name="Seo M."/>
            <person name="Sato S."/>
            <person name="Yamada T."/>
            <person name="Mori H."/>
            <person name="Tajima N."/>
            <person name="Moriyama T."/>
            <person name="Ikeuchi M."/>
            <person name="Watanabe M."/>
            <person name="Wada H."/>
            <person name="Kobayashi K."/>
            <person name="Saito M."/>
            <person name="Masuda T."/>
            <person name="Sasaki-Sekimoto Y."/>
            <person name="Mashiguchi K."/>
            <person name="Awai K."/>
            <person name="Shimojima M."/>
            <person name="Masuda S."/>
            <person name="Iwai M."/>
            <person name="Nobusawa T."/>
            <person name="Narise T."/>
            <person name="Kondo S."/>
            <person name="Saito H."/>
            <person name="Sato R."/>
            <person name="Murakawa M."/>
            <person name="Ihara Y."/>
            <person name="Oshima-Yamada Y."/>
            <person name="Ohtaka K."/>
            <person name="Satoh M."/>
            <person name="Sonobe K."/>
            <person name="Ishii M."/>
            <person name="Ohtani R."/>
            <person name="Kanamori-Sato M."/>
            <person name="Honoki R."/>
            <person name="Miyazaki D."/>
            <person name="Mochizuki H."/>
            <person name="Umetsu J."/>
            <person name="Higashi K."/>
            <person name="Shibata D."/>
            <person name="Kamiya Y."/>
            <person name="Sato N."/>
            <person name="Nakamura Y."/>
            <person name="Tabata S."/>
            <person name="Ida S."/>
            <person name="Kurokawa K."/>
            <person name="Ohta H."/>
        </authorList>
    </citation>
    <scope>NUCLEOTIDE SEQUENCE [LARGE SCALE GENOMIC DNA]</scope>
    <source>
        <strain evidence="2 3">NIES-2285</strain>
    </source>
</reference>
<proteinExistence type="predicted"/>
<evidence type="ECO:0000256" key="1">
    <source>
        <dbReference type="SAM" id="MobiDB-lite"/>
    </source>
</evidence>
<gene>
    <name evidence="2" type="ORF">KFL_009300020</name>
</gene>
<protein>
    <submittedName>
        <fullName evidence="2">Uncharacterized protein</fullName>
    </submittedName>
</protein>
<evidence type="ECO:0000313" key="3">
    <source>
        <dbReference type="Proteomes" id="UP000054558"/>
    </source>
</evidence>
<accession>A0A1Y1IML5</accession>
<evidence type="ECO:0000313" key="2">
    <source>
        <dbReference type="EMBL" id="GAQ92135.1"/>
    </source>
</evidence>
<dbReference type="SUPFAM" id="SSF52540">
    <property type="entry name" value="P-loop containing nucleoside triphosphate hydrolases"/>
    <property type="match status" value="1"/>
</dbReference>
<feature type="compositionally biased region" description="Gly residues" evidence="1">
    <location>
        <begin position="83"/>
        <end position="107"/>
    </location>
</feature>
<dbReference type="Proteomes" id="UP000054558">
    <property type="component" value="Unassembled WGS sequence"/>
</dbReference>
<organism evidence="2 3">
    <name type="scientific">Klebsormidium nitens</name>
    <name type="common">Green alga</name>
    <name type="synonym">Ulothrix nitens</name>
    <dbReference type="NCBI Taxonomy" id="105231"/>
    <lineage>
        <taxon>Eukaryota</taxon>
        <taxon>Viridiplantae</taxon>
        <taxon>Streptophyta</taxon>
        <taxon>Klebsormidiophyceae</taxon>
        <taxon>Klebsormidiales</taxon>
        <taxon>Klebsormidiaceae</taxon>
        <taxon>Klebsormidium</taxon>
    </lineage>
</organism>
<sequence length="517" mass="56580">MATARAATWQRSTSGRLWRPVASSRTTLRGLVPCPISLCICDRPLGQQRFSQSRRWGPEQKPGQAARGARVSTQSKEVDGPGEQTGNGGGNGGGGGGGRKGVTDGGGNNWWRKWRKWPVAETMLVAIVTSLLTYFFAQQLQSREKTSTDVSKKIMQLIRKRLTKKYDPEELAKLEEELGVPLLPRDEVTLVLESTGDSCLLLGPSRCGKTTSVKLWGRGKRPFLYCSIRGYPDSWLAEALGIPGEYAKLIPDSELRTLFLSAIKGTEGKPVVVMDDVQCLPTEAGQKLTADSKKLLASFITAAAEKRIKLVFLASEAWVAAELSTVSGANARVERVMVQQPPMAVLGEYLNRLLPQVLTPEQHGLIIQTSERNVGDLVKVVQTLSSMRAAGRELTMDNVKLACYRLYEPDIRRIETFLESVAGKLAGKDERAGVKMAFSLFKAALESGDGKVQLRTLQSRLGQKFDSTLGSNVAKALVDWNVFAKGEGVWAWHLHAPRIKHALAVVLEDKSGPDDLK</sequence>
<keyword evidence="3" id="KW-1185">Reference proteome</keyword>
<name>A0A1Y1IML5_KLENI</name>
<dbReference type="EMBL" id="DF237879">
    <property type="protein sequence ID" value="GAQ92135.1"/>
    <property type="molecule type" value="Genomic_DNA"/>
</dbReference>
<dbReference type="AlphaFoldDB" id="A0A1Y1IML5"/>
<dbReference type="InterPro" id="IPR027417">
    <property type="entry name" value="P-loop_NTPase"/>
</dbReference>
<feature type="region of interest" description="Disordered" evidence="1">
    <location>
        <begin position="51"/>
        <end position="107"/>
    </location>
</feature>